<gene>
    <name evidence="1" type="ORF">BLNAU_16707</name>
</gene>
<evidence type="ECO:0000313" key="2">
    <source>
        <dbReference type="Proteomes" id="UP001281761"/>
    </source>
</evidence>
<reference evidence="1 2" key="1">
    <citation type="journal article" date="2022" name="bioRxiv">
        <title>Genomics of Preaxostyla Flagellates Illuminates Evolutionary Transitions and the Path Towards Mitochondrial Loss.</title>
        <authorList>
            <person name="Novak L.V.F."/>
            <person name="Treitli S.C."/>
            <person name="Pyrih J."/>
            <person name="Halakuc P."/>
            <person name="Pipaliya S.V."/>
            <person name="Vacek V."/>
            <person name="Brzon O."/>
            <person name="Soukal P."/>
            <person name="Eme L."/>
            <person name="Dacks J.B."/>
            <person name="Karnkowska A."/>
            <person name="Elias M."/>
            <person name="Hampl V."/>
        </authorList>
    </citation>
    <scope>NUCLEOTIDE SEQUENCE [LARGE SCALE GENOMIC DNA]</scope>
    <source>
        <strain evidence="1">NAU3</strain>
        <tissue evidence="1">Gut</tissue>
    </source>
</reference>
<dbReference type="InterPro" id="IPR012334">
    <property type="entry name" value="Pectin_lyas_fold"/>
</dbReference>
<dbReference type="Gene3D" id="2.160.20.10">
    <property type="entry name" value="Single-stranded right-handed beta-helix, Pectin lyase-like"/>
    <property type="match status" value="1"/>
</dbReference>
<dbReference type="InterPro" id="IPR011050">
    <property type="entry name" value="Pectin_lyase_fold/virulence"/>
</dbReference>
<dbReference type="Proteomes" id="UP001281761">
    <property type="component" value="Unassembled WGS sequence"/>
</dbReference>
<proteinExistence type="predicted"/>
<accession>A0ABQ9X8V7</accession>
<protein>
    <recommendedName>
        <fullName evidence="3">Right handed beta helix domain-containing protein</fullName>
    </recommendedName>
</protein>
<evidence type="ECO:0000313" key="1">
    <source>
        <dbReference type="EMBL" id="KAK2948361.1"/>
    </source>
</evidence>
<organism evidence="1 2">
    <name type="scientific">Blattamonas nauphoetae</name>
    <dbReference type="NCBI Taxonomy" id="2049346"/>
    <lineage>
        <taxon>Eukaryota</taxon>
        <taxon>Metamonada</taxon>
        <taxon>Preaxostyla</taxon>
        <taxon>Oxymonadida</taxon>
        <taxon>Blattamonas</taxon>
    </lineage>
</organism>
<name>A0ABQ9X8V7_9EUKA</name>
<dbReference type="EMBL" id="JARBJD010000178">
    <property type="protein sequence ID" value="KAK2948361.1"/>
    <property type="molecule type" value="Genomic_DNA"/>
</dbReference>
<keyword evidence="2" id="KW-1185">Reference proteome</keyword>
<comment type="caution">
    <text evidence="1">The sequence shown here is derived from an EMBL/GenBank/DDBJ whole genome shotgun (WGS) entry which is preliminary data.</text>
</comment>
<evidence type="ECO:0008006" key="3">
    <source>
        <dbReference type="Google" id="ProtNLM"/>
    </source>
</evidence>
<dbReference type="SUPFAM" id="SSF51126">
    <property type="entry name" value="Pectin lyase-like"/>
    <property type="match status" value="1"/>
</dbReference>
<sequence length="455" mass="48506">MILFYLSTLSYIAATPLNLQDVFDEGSGQTVHVGLTRQYSAKSIMLETRNATLIGMASDARLDLEAQPSPAFHLVNSTLKLSNLEIVPSLLSPFAEAVDHSHLTIEQCTYATLNFTHPILLGDQSTLVLSSMTFDLVTFHSSLIAQVIAAINPTISISLHFCSFTNSAVAAQSPIVAGADVARISITDSTFLNISCPSQPTMPLEPVNGTSSRHVEIFDSRFNKVEGPLAGGIVFGIQAHSLHLRSVKMSDCSNSVHFWGRVPFPASTAVTISRCSVTQATTTSFQPNGSFLFFVGSAVSLNITSCSFSHCTARQSGGCVWMTTSESIDLFRCRVSNCSAGGNGGFLCCSESTTNASLRNNTFSSCSADGNGGALFVSGLTAFSESWGNYSLCTADESGGALALQVEDAVQLSFTKVDFVRNLASSLLGNDVSITYSLVLTRPRGSNPPMRHQEH</sequence>